<reference evidence="6 7" key="1">
    <citation type="submission" date="2024-04" db="EMBL/GenBank/DDBJ databases">
        <title>Aurantiacibacter sp. DGU6 16S ribosomal RNA gene Genome sequencing and assembly.</title>
        <authorList>
            <person name="Park S."/>
        </authorList>
    </citation>
    <scope>NUCLEOTIDE SEQUENCE [LARGE SCALE GENOMIC DNA]</scope>
    <source>
        <strain evidence="6 7">DGU6</strain>
    </source>
</reference>
<dbReference type="EMBL" id="JBBYHV010000002">
    <property type="protein sequence ID" value="MEL1251307.1"/>
    <property type="molecule type" value="Genomic_DNA"/>
</dbReference>
<dbReference type="Gene3D" id="3.40.50.2300">
    <property type="match status" value="1"/>
</dbReference>
<dbReference type="PANTHER" id="PTHR11717:SF7">
    <property type="entry name" value="LOW MOLECULAR WEIGHT PHOSPHOTYROSINE PROTEIN PHOSPHATASE"/>
    <property type="match status" value="1"/>
</dbReference>
<keyword evidence="4" id="KW-0904">Protein phosphatase</keyword>
<comment type="caution">
    <text evidence="6">The sequence shown here is derived from an EMBL/GenBank/DDBJ whole genome shotgun (WGS) entry which is preliminary data.</text>
</comment>
<proteinExistence type="inferred from homology"/>
<keyword evidence="3 6" id="KW-0378">Hydrolase</keyword>
<dbReference type="InterPro" id="IPR050438">
    <property type="entry name" value="LMW_PTPase"/>
</dbReference>
<comment type="similarity">
    <text evidence="1">Belongs to the low molecular weight phosphotyrosine protein phosphatase family.</text>
</comment>
<dbReference type="Pfam" id="PF01451">
    <property type="entry name" value="LMWPc"/>
    <property type="match status" value="1"/>
</dbReference>
<dbReference type="Proteomes" id="UP001497045">
    <property type="component" value="Unassembled WGS sequence"/>
</dbReference>
<name>A0ABU9IGM6_9SPHN</name>
<dbReference type="SUPFAM" id="SSF52788">
    <property type="entry name" value="Phosphotyrosine protein phosphatases I"/>
    <property type="match status" value="1"/>
</dbReference>
<evidence type="ECO:0000256" key="4">
    <source>
        <dbReference type="ARBA" id="ARBA00022912"/>
    </source>
</evidence>
<dbReference type="InterPro" id="IPR036196">
    <property type="entry name" value="Ptyr_pPase_sf"/>
</dbReference>
<dbReference type="InterPro" id="IPR017867">
    <property type="entry name" value="Tyr_phospatase_low_mol_wt"/>
</dbReference>
<dbReference type="GO" id="GO:0004725">
    <property type="term" value="F:protein tyrosine phosphatase activity"/>
    <property type="evidence" value="ECO:0007669"/>
    <property type="project" value="UniProtKB-EC"/>
</dbReference>
<feature type="domain" description="Phosphotyrosine protein phosphatase I" evidence="5">
    <location>
        <begin position="5"/>
        <end position="152"/>
    </location>
</feature>
<gene>
    <name evidence="6" type="ORF">AAEO60_11550</name>
</gene>
<dbReference type="CDD" id="cd16343">
    <property type="entry name" value="LMWPTP"/>
    <property type="match status" value="1"/>
</dbReference>
<keyword evidence="7" id="KW-1185">Reference proteome</keyword>
<sequence>MSSSPAVLFVCLGNICRSPMAEGALRVAADAAGLAIHIDSAGTGGWHVGNPPDPRAQATALANGVDISGLRARQVEAEDFLRFTHIFALDAENQRNLERLMPRDATAELALLLDMVPGRAGQAVADPYYGGDEGFAETWRDVRAAAEALVTRLA</sequence>
<accession>A0ABU9IGM6</accession>
<dbReference type="SMART" id="SM00226">
    <property type="entry name" value="LMWPc"/>
    <property type="match status" value="1"/>
</dbReference>
<dbReference type="EC" id="3.1.3.48" evidence="2"/>
<dbReference type="PRINTS" id="PR00719">
    <property type="entry name" value="LMWPTPASE"/>
</dbReference>
<evidence type="ECO:0000256" key="2">
    <source>
        <dbReference type="ARBA" id="ARBA00013064"/>
    </source>
</evidence>
<dbReference type="PANTHER" id="PTHR11717">
    <property type="entry name" value="LOW MOLECULAR WEIGHT PROTEIN TYROSINE PHOSPHATASE"/>
    <property type="match status" value="1"/>
</dbReference>
<dbReference type="RefSeq" id="WP_341673865.1">
    <property type="nucleotide sequence ID" value="NZ_JBBYHV010000002.1"/>
</dbReference>
<evidence type="ECO:0000256" key="3">
    <source>
        <dbReference type="ARBA" id="ARBA00022801"/>
    </source>
</evidence>
<evidence type="ECO:0000313" key="7">
    <source>
        <dbReference type="Proteomes" id="UP001497045"/>
    </source>
</evidence>
<evidence type="ECO:0000259" key="5">
    <source>
        <dbReference type="SMART" id="SM00226"/>
    </source>
</evidence>
<organism evidence="6 7">
    <name type="scientific">Aurantiacibacter gilvus</name>
    <dbReference type="NCBI Taxonomy" id="3139141"/>
    <lineage>
        <taxon>Bacteria</taxon>
        <taxon>Pseudomonadati</taxon>
        <taxon>Pseudomonadota</taxon>
        <taxon>Alphaproteobacteria</taxon>
        <taxon>Sphingomonadales</taxon>
        <taxon>Erythrobacteraceae</taxon>
        <taxon>Aurantiacibacter</taxon>
    </lineage>
</organism>
<evidence type="ECO:0000313" key="6">
    <source>
        <dbReference type="EMBL" id="MEL1251307.1"/>
    </source>
</evidence>
<evidence type="ECO:0000256" key="1">
    <source>
        <dbReference type="ARBA" id="ARBA00011063"/>
    </source>
</evidence>
<protein>
    <recommendedName>
        <fullName evidence="2">protein-tyrosine-phosphatase</fullName>
        <ecNumber evidence="2">3.1.3.48</ecNumber>
    </recommendedName>
</protein>
<dbReference type="InterPro" id="IPR023485">
    <property type="entry name" value="Ptyr_pPase"/>
</dbReference>